<sequence>MPTYLCHGFRWHRRDLRVYVVLNDIEDAASNWVVGPATSFAILSHLHARFDWLPDPAPLPLDVVVKPRPSTASQEPPRSHDDDDFTVPASRVPESRDAVLANSWSAVKLLEEFDPEDTRLPSRPYAYVADYVVRVDLSANVVDEMAKYRMRQQDEWFPRLRDELQKGEDIRWYVVVCGDDVREVPAGSGDEANCNDDIDYDSEDEYVEGNDDRSSTPAETPRQGLKLPPIKPPPLKPIQQERPRTSPGPSSLPLRPSPLSSHPPLPTPPAEPGGPTRPPVRPPLKSKKSMAEGLRRLFGKKDSVPMPR</sequence>
<name>A0A9P9IWQ4_9HYPO</name>
<feature type="region of interest" description="Disordered" evidence="1">
    <location>
        <begin position="183"/>
        <end position="308"/>
    </location>
</feature>
<feature type="compositionally biased region" description="Acidic residues" evidence="1">
    <location>
        <begin position="193"/>
        <end position="209"/>
    </location>
</feature>
<comment type="caution">
    <text evidence="2">The sequence shown here is derived from an EMBL/GenBank/DDBJ whole genome shotgun (WGS) entry which is preliminary data.</text>
</comment>
<feature type="compositionally biased region" description="Low complexity" evidence="1">
    <location>
        <begin position="245"/>
        <end position="260"/>
    </location>
</feature>
<proteinExistence type="predicted"/>
<organism evidence="2 3">
    <name type="scientific">Dactylonectria macrodidyma</name>
    <dbReference type="NCBI Taxonomy" id="307937"/>
    <lineage>
        <taxon>Eukaryota</taxon>
        <taxon>Fungi</taxon>
        <taxon>Dikarya</taxon>
        <taxon>Ascomycota</taxon>
        <taxon>Pezizomycotina</taxon>
        <taxon>Sordariomycetes</taxon>
        <taxon>Hypocreomycetidae</taxon>
        <taxon>Hypocreales</taxon>
        <taxon>Nectriaceae</taxon>
        <taxon>Dactylonectria</taxon>
    </lineage>
</organism>
<dbReference type="OrthoDB" id="371463at2759"/>
<gene>
    <name evidence="2" type="ORF">EDB81DRAFT_79889</name>
</gene>
<evidence type="ECO:0000256" key="1">
    <source>
        <dbReference type="SAM" id="MobiDB-lite"/>
    </source>
</evidence>
<accession>A0A9P9IWQ4</accession>
<feature type="region of interest" description="Disordered" evidence="1">
    <location>
        <begin position="67"/>
        <end position="88"/>
    </location>
</feature>
<reference evidence="2" key="1">
    <citation type="journal article" date="2021" name="Nat. Commun.">
        <title>Genetic determinants of endophytism in the Arabidopsis root mycobiome.</title>
        <authorList>
            <person name="Mesny F."/>
            <person name="Miyauchi S."/>
            <person name="Thiergart T."/>
            <person name="Pickel B."/>
            <person name="Atanasova L."/>
            <person name="Karlsson M."/>
            <person name="Huettel B."/>
            <person name="Barry K.W."/>
            <person name="Haridas S."/>
            <person name="Chen C."/>
            <person name="Bauer D."/>
            <person name="Andreopoulos W."/>
            <person name="Pangilinan J."/>
            <person name="LaButti K."/>
            <person name="Riley R."/>
            <person name="Lipzen A."/>
            <person name="Clum A."/>
            <person name="Drula E."/>
            <person name="Henrissat B."/>
            <person name="Kohler A."/>
            <person name="Grigoriev I.V."/>
            <person name="Martin F.M."/>
            <person name="Hacquard S."/>
        </authorList>
    </citation>
    <scope>NUCLEOTIDE SEQUENCE</scope>
    <source>
        <strain evidence="2">MPI-CAGE-AT-0147</strain>
    </source>
</reference>
<dbReference type="EMBL" id="JAGMUV010000013">
    <property type="protein sequence ID" value="KAH7136457.1"/>
    <property type="molecule type" value="Genomic_DNA"/>
</dbReference>
<protein>
    <submittedName>
        <fullName evidence="2">AorFlbE-like protein</fullName>
    </submittedName>
</protein>
<dbReference type="Proteomes" id="UP000738349">
    <property type="component" value="Unassembled WGS sequence"/>
</dbReference>
<feature type="compositionally biased region" description="Pro residues" evidence="1">
    <location>
        <begin position="261"/>
        <end position="282"/>
    </location>
</feature>
<evidence type="ECO:0000313" key="2">
    <source>
        <dbReference type="EMBL" id="KAH7136457.1"/>
    </source>
</evidence>
<feature type="compositionally biased region" description="Basic and acidic residues" evidence="1">
    <location>
        <begin position="289"/>
        <end position="308"/>
    </location>
</feature>
<dbReference type="AlphaFoldDB" id="A0A9P9IWQ4"/>
<evidence type="ECO:0000313" key="3">
    <source>
        <dbReference type="Proteomes" id="UP000738349"/>
    </source>
</evidence>
<keyword evidence="3" id="KW-1185">Reference proteome</keyword>